<dbReference type="PANTHER" id="PTHR43686:SF1">
    <property type="entry name" value="AMINOTRAN_5 DOMAIN-CONTAINING PROTEIN"/>
    <property type="match status" value="1"/>
</dbReference>
<reference evidence="2 3" key="1">
    <citation type="journal article" date="2021" name="ISME Commun">
        <title>Automated analysis of genomic sequences facilitates high-throughput and comprehensive description of bacteria.</title>
        <authorList>
            <person name="Hitch T.C.A."/>
        </authorList>
    </citation>
    <scope>NUCLEOTIDE SEQUENCE [LARGE SCALE GENOMIC DNA]</scope>
    <source>
        <strain evidence="2 3">Sanger_31</strain>
    </source>
</reference>
<dbReference type="CDD" id="cd00158">
    <property type="entry name" value="RHOD"/>
    <property type="match status" value="1"/>
</dbReference>
<dbReference type="Pfam" id="PF00581">
    <property type="entry name" value="Rhodanese"/>
    <property type="match status" value="1"/>
</dbReference>
<evidence type="ECO:0000313" key="2">
    <source>
        <dbReference type="EMBL" id="MCU6705049.1"/>
    </source>
</evidence>
<proteinExistence type="predicted"/>
<feature type="domain" description="Rhodanese" evidence="1">
    <location>
        <begin position="4"/>
        <end position="89"/>
    </location>
</feature>
<dbReference type="InterPro" id="IPR036873">
    <property type="entry name" value="Rhodanese-like_dom_sf"/>
</dbReference>
<dbReference type="Gene3D" id="3.40.50.620">
    <property type="entry name" value="HUPs"/>
    <property type="match status" value="1"/>
</dbReference>
<dbReference type="Gene3D" id="3.40.250.10">
    <property type="entry name" value="Rhodanese-like domain"/>
    <property type="match status" value="1"/>
</dbReference>
<accession>A0AAE3IFG0</accession>
<dbReference type="RefSeq" id="WP_267300485.1">
    <property type="nucleotide sequence ID" value="NZ_JAOQJZ010000003.1"/>
</dbReference>
<dbReference type="SMART" id="SM00450">
    <property type="entry name" value="RHOD"/>
    <property type="match status" value="1"/>
</dbReference>
<sequence>MINTSGDTLIIDIRDELSFEYGHIDGAVNIPAEKLDKSDLPKDKKLLICCKSGLISDTEAEKLRELGYDAENLEGGYYGWLREKLSKEVVEDISQDAERSIQKKFRKEIWNRFTQSVNEYELIKPNDRIAVCISGGKDSMLMAKLIQMLHRHSKFPFEVKYLVMDPGYSPANCEIIERNAKRLGIPITVFESDIFDSVYNVEKNPCYLCARMRRGHLYSKAQELGCNKIALGHHYDDVIETILMSMLYGGQIQTMMPKLNSTNFEGMQLIRPLYMVREDDIKRWRDYNGLRFIQCACKFTDTCTTCAPDSRTVSKRMEIKQLIAKLKLVNQQVEYNIFKSVENVMLNQVIAYKDDEGRHSFLERFKEE</sequence>
<evidence type="ECO:0000313" key="3">
    <source>
        <dbReference type="Proteomes" id="UP001208131"/>
    </source>
</evidence>
<dbReference type="CDD" id="cd24138">
    <property type="entry name" value="TtcA-like"/>
    <property type="match status" value="1"/>
</dbReference>
<dbReference type="Pfam" id="PF01171">
    <property type="entry name" value="ATP_bind_3"/>
    <property type="match status" value="1"/>
</dbReference>
<dbReference type="InterPro" id="IPR011063">
    <property type="entry name" value="TilS/TtcA_N"/>
</dbReference>
<dbReference type="PROSITE" id="PS50206">
    <property type="entry name" value="RHODANESE_3"/>
    <property type="match status" value="1"/>
</dbReference>
<dbReference type="AlphaFoldDB" id="A0AAE3IFG0"/>
<gene>
    <name evidence="2" type="ORF">OCV57_03790</name>
</gene>
<organism evidence="2 3">
    <name type="scientific">Hominimerdicola aceti</name>
    <dbReference type="NCBI Taxonomy" id="2981726"/>
    <lineage>
        <taxon>Bacteria</taxon>
        <taxon>Bacillati</taxon>
        <taxon>Bacillota</taxon>
        <taxon>Clostridia</taxon>
        <taxon>Eubacteriales</taxon>
        <taxon>Oscillospiraceae</taxon>
        <taxon>Hominimerdicola</taxon>
    </lineage>
</organism>
<name>A0AAE3IFG0_9FIRM</name>
<dbReference type="SUPFAM" id="SSF52402">
    <property type="entry name" value="Adenine nucleotide alpha hydrolases-like"/>
    <property type="match status" value="1"/>
</dbReference>
<dbReference type="Proteomes" id="UP001208131">
    <property type="component" value="Unassembled WGS sequence"/>
</dbReference>
<dbReference type="SUPFAM" id="SSF52821">
    <property type="entry name" value="Rhodanese/Cell cycle control phosphatase"/>
    <property type="match status" value="1"/>
</dbReference>
<dbReference type="PANTHER" id="PTHR43686">
    <property type="entry name" value="SULFURTRANSFERASE-RELATED"/>
    <property type="match status" value="1"/>
</dbReference>
<comment type="caution">
    <text evidence="2">The sequence shown here is derived from an EMBL/GenBank/DDBJ whole genome shotgun (WGS) entry which is preliminary data.</text>
</comment>
<keyword evidence="3" id="KW-1185">Reference proteome</keyword>
<dbReference type="InterPro" id="IPR014729">
    <property type="entry name" value="Rossmann-like_a/b/a_fold"/>
</dbReference>
<evidence type="ECO:0000259" key="1">
    <source>
        <dbReference type="PROSITE" id="PS50206"/>
    </source>
</evidence>
<dbReference type="InterPro" id="IPR001763">
    <property type="entry name" value="Rhodanese-like_dom"/>
</dbReference>
<dbReference type="EMBL" id="JAOQJZ010000003">
    <property type="protein sequence ID" value="MCU6705049.1"/>
    <property type="molecule type" value="Genomic_DNA"/>
</dbReference>
<protein>
    <submittedName>
        <fullName evidence="2">Rhodanese-like domain-containing protein</fullName>
    </submittedName>
</protein>